<proteinExistence type="inferred from homology"/>
<gene>
    <name evidence="10" type="ORF">ACFS2C_04775</name>
</gene>
<organism evidence="10 11">
    <name type="scientific">Prauserella oleivorans</name>
    <dbReference type="NCBI Taxonomy" id="1478153"/>
    <lineage>
        <taxon>Bacteria</taxon>
        <taxon>Bacillati</taxon>
        <taxon>Actinomycetota</taxon>
        <taxon>Actinomycetes</taxon>
        <taxon>Pseudonocardiales</taxon>
        <taxon>Pseudonocardiaceae</taxon>
        <taxon>Prauserella</taxon>
    </lineage>
</organism>
<reference evidence="11" key="1">
    <citation type="journal article" date="2019" name="Int. J. Syst. Evol. Microbiol.">
        <title>The Global Catalogue of Microorganisms (GCM) 10K type strain sequencing project: providing services to taxonomists for standard genome sequencing and annotation.</title>
        <authorList>
            <consortium name="The Broad Institute Genomics Platform"/>
            <consortium name="The Broad Institute Genome Sequencing Center for Infectious Disease"/>
            <person name="Wu L."/>
            <person name="Ma J."/>
        </authorList>
    </citation>
    <scope>NUCLEOTIDE SEQUENCE [LARGE SCALE GENOMIC DNA]</scope>
    <source>
        <strain evidence="11">IBRC-M 10906</strain>
    </source>
</reference>
<dbReference type="SUPFAM" id="SSF54534">
    <property type="entry name" value="FKBP-like"/>
    <property type="match status" value="1"/>
</dbReference>
<evidence type="ECO:0000256" key="2">
    <source>
        <dbReference type="ARBA" id="ARBA00006577"/>
    </source>
</evidence>
<comment type="similarity">
    <text evidence="2 6">Belongs to the FKBP-type PPIase family.</text>
</comment>
<dbReference type="PROSITE" id="PS51257">
    <property type="entry name" value="PROKAR_LIPOPROTEIN"/>
    <property type="match status" value="1"/>
</dbReference>
<evidence type="ECO:0000256" key="4">
    <source>
        <dbReference type="ARBA" id="ARBA00023235"/>
    </source>
</evidence>
<evidence type="ECO:0000256" key="3">
    <source>
        <dbReference type="ARBA" id="ARBA00023110"/>
    </source>
</evidence>
<keyword evidence="3 5" id="KW-0697">Rotamase</keyword>
<comment type="catalytic activity">
    <reaction evidence="1 5 6">
        <text>[protein]-peptidylproline (omega=180) = [protein]-peptidylproline (omega=0)</text>
        <dbReference type="Rhea" id="RHEA:16237"/>
        <dbReference type="Rhea" id="RHEA-COMP:10747"/>
        <dbReference type="Rhea" id="RHEA-COMP:10748"/>
        <dbReference type="ChEBI" id="CHEBI:83833"/>
        <dbReference type="ChEBI" id="CHEBI:83834"/>
        <dbReference type="EC" id="5.2.1.8"/>
    </reaction>
</comment>
<evidence type="ECO:0000256" key="7">
    <source>
        <dbReference type="SAM" id="MobiDB-lite"/>
    </source>
</evidence>
<name>A0ABW5W441_9PSEU</name>
<evidence type="ECO:0000313" key="10">
    <source>
        <dbReference type="EMBL" id="MFD2798703.1"/>
    </source>
</evidence>
<dbReference type="EMBL" id="JBHUOF010000005">
    <property type="protein sequence ID" value="MFD2798703.1"/>
    <property type="molecule type" value="Genomic_DNA"/>
</dbReference>
<accession>A0ABW5W441</accession>
<keyword evidence="4 5" id="KW-0413">Isomerase</keyword>
<dbReference type="Proteomes" id="UP001597478">
    <property type="component" value="Unassembled WGS sequence"/>
</dbReference>
<sequence>MRNAGKIMIVAAVATALAACSPSREEPTDLSPSEQPTHTPAPVSISESAPPWAEHAAGRGINHAEQAAECTADDITVDTSGSQPRVTIPRDCAAPGDIVTKELEQGSGAAAAAGSTVEVNYQVVGWSDGAVAENTFGDQPERVTLGEPRDIEGWAQGLEGIRQGGTRLIVLPPDLGYSAQGGNPLAGESLVIVAEAVRVA</sequence>
<dbReference type="EC" id="5.2.1.8" evidence="6"/>
<dbReference type="PROSITE" id="PS50059">
    <property type="entry name" value="FKBP_PPIASE"/>
    <property type="match status" value="1"/>
</dbReference>
<comment type="caution">
    <text evidence="10">The sequence shown here is derived from an EMBL/GenBank/DDBJ whole genome shotgun (WGS) entry which is preliminary data.</text>
</comment>
<dbReference type="PANTHER" id="PTHR43811:SF19">
    <property type="entry name" value="39 KDA FK506-BINDING NUCLEAR PROTEIN"/>
    <property type="match status" value="1"/>
</dbReference>
<evidence type="ECO:0000256" key="6">
    <source>
        <dbReference type="RuleBase" id="RU003915"/>
    </source>
</evidence>
<dbReference type="RefSeq" id="WP_377513960.1">
    <property type="nucleotide sequence ID" value="NZ_JBHUOF010000005.1"/>
</dbReference>
<dbReference type="Gene3D" id="3.10.50.40">
    <property type="match status" value="1"/>
</dbReference>
<evidence type="ECO:0000256" key="5">
    <source>
        <dbReference type="PROSITE-ProRule" id="PRU00277"/>
    </source>
</evidence>
<keyword evidence="11" id="KW-1185">Reference proteome</keyword>
<dbReference type="InterPro" id="IPR046357">
    <property type="entry name" value="PPIase_dom_sf"/>
</dbReference>
<feature type="chain" id="PRO_5047463246" description="Peptidyl-prolyl cis-trans isomerase" evidence="8">
    <location>
        <begin position="19"/>
        <end position="200"/>
    </location>
</feature>
<feature type="domain" description="PPIase FKBP-type" evidence="9">
    <location>
        <begin position="114"/>
        <end position="200"/>
    </location>
</feature>
<evidence type="ECO:0000259" key="9">
    <source>
        <dbReference type="PROSITE" id="PS50059"/>
    </source>
</evidence>
<feature type="region of interest" description="Disordered" evidence="7">
    <location>
        <begin position="22"/>
        <end position="50"/>
    </location>
</feature>
<evidence type="ECO:0000256" key="8">
    <source>
        <dbReference type="SAM" id="SignalP"/>
    </source>
</evidence>
<dbReference type="PANTHER" id="PTHR43811">
    <property type="entry name" value="FKBP-TYPE PEPTIDYL-PROLYL CIS-TRANS ISOMERASE FKPA"/>
    <property type="match status" value="1"/>
</dbReference>
<dbReference type="Pfam" id="PF00254">
    <property type="entry name" value="FKBP_C"/>
    <property type="match status" value="1"/>
</dbReference>
<dbReference type="GO" id="GO:0003755">
    <property type="term" value="F:peptidyl-prolyl cis-trans isomerase activity"/>
    <property type="evidence" value="ECO:0007669"/>
    <property type="project" value="UniProtKB-EC"/>
</dbReference>
<keyword evidence="8" id="KW-0732">Signal</keyword>
<protein>
    <recommendedName>
        <fullName evidence="6">Peptidyl-prolyl cis-trans isomerase</fullName>
        <ecNumber evidence="6">5.2.1.8</ecNumber>
    </recommendedName>
</protein>
<evidence type="ECO:0000313" key="11">
    <source>
        <dbReference type="Proteomes" id="UP001597478"/>
    </source>
</evidence>
<feature type="signal peptide" evidence="8">
    <location>
        <begin position="1"/>
        <end position="18"/>
    </location>
</feature>
<evidence type="ECO:0000256" key="1">
    <source>
        <dbReference type="ARBA" id="ARBA00000971"/>
    </source>
</evidence>
<dbReference type="InterPro" id="IPR001179">
    <property type="entry name" value="PPIase_FKBP_dom"/>
</dbReference>